<evidence type="ECO:0000313" key="4">
    <source>
        <dbReference type="EMBL" id="ASF43290.1"/>
    </source>
</evidence>
<evidence type="ECO:0000259" key="2">
    <source>
        <dbReference type="Pfam" id="PF09822"/>
    </source>
</evidence>
<proteinExistence type="predicted"/>
<dbReference type="RefSeq" id="WP_088594305.1">
    <property type="nucleotide sequence ID" value="NZ_CP022022.1"/>
</dbReference>
<evidence type="ECO:0000256" key="1">
    <source>
        <dbReference type="SAM" id="Phobius"/>
    </source>
</evidence>
<dbReference type="InterPro" id="IPR055396">
    <property type="entry name" value="DUF7088"/>
</dbReference>
<keyword evidence="1" id="KW-1133">Transmembrane helix</keyword>
<dbReference type="KEGG" id="capn:CBG49_09490"/>
<dbReference type="AlphaFoldDB" id="A0A1Z4BPX5"/>
<feature type="domain" description="ABC-type uncharacterised transport system" evidence="2">
    <location>
        <begin position="190"/>
        <end position="496"/>
    </location>
</feature>
<evidence type="ECO:0000313" key="5">
    <source>
        <dbReference type="Proteomes" id="UP000197007"/>
    </source>
</evidence>
<protein>
    <submittedName>
        <fullName evidence="4">Gliding motility-associated ABC transporter substrate-binding protein GldG</fullName>
    </submittedName>
</protein>
<sequence>MKKLFQNSISKVVIALVCLLAVNYIAKQWHTRIDLTQDKRYTLSEVSKKTLAKIQNPIEIDVLLKGNIPTEFKKLQTETIQLLDEYAATNNNIIVNFVNPLEGEEHPESVIQELINNGYQPLQITQNEAGKSSIEYIFPWAVISDGKKSERVRLFVNKLGSTDQEQVQNSVQKLEYNFTDALYKFALNKKKKIAILRSNGALKDIYMADFLKTAREYYFIAPFTLDSVATNPEKTLHDLEKFDLLLVPKPTEPFTDAQKQVVDQYIMNGGRALWLIDNVAVSLEDMYKTGGMTMAMPVNLNLTDMFFQYGFRINYTLVNDLYFSEIIVATGDGSQTRYMPIPWVYNPLVLSGNNHLINNHLDAVRFQFANSIDTLKNGVKKTVLLASSPFSKADGTPREINLRFDPNNQNKEAYKHGNIPLAVLLEGEFNSVYKDRIRPINLKEKADRSKPTKMLVVADGDIIKNDIDSKNNIPLELGFDKWTSKYYDNKSFLQNALNYLLDDTEFLSLRNKKVQLAFLDKQKVAESVSSWQIKVFVYPLLLLILVMLSVLYFYREKNIRKV</sequence>
<dbReference type="Proteomes" id="UP000197007">
    <property type="component" value="Chromosome"/>
</dbReference>
<feature type="domain" description="DUF7088" evidence="3">
    <location>
        <begin position="37"/>
        <end position="144"/>
    </location>
</feature>
<dbReference type="InterPro" id="IPR019863">
    <property type="entry name" value="Motility-assoc_ABC-rel_GldG"/>
</dbReference>
<reference evidence="5" key="1">
    <citation type="submission" date="2017-06" db="EMBL/GenBank/DDBJ databases">
        <title>Complete genome sequence of Capnocytophaga sp. KCOM 1579 (=ChDC OS43) isolated from a human refractory periapical abscess lesion.</title>
        <authorList>
            <person name="Kook J.-K."/>
            <person name="Park S.-N."/>
            <person name="Lim Y.K."/>
            <person name="Roh H."/>
        </authorList>
    </citation>
    <scope>NUCLEOTIDE SEQUENCE [LARGE SCALE GENOMIC DNA]</scope>
    <source>
        <strain evidence="5">ChDC OS43</strain>
    </source>
</reference>
<dbReference type="Pfam" id="PF23357">
    <property type="entry name" value="DUF7088"/>
    <property type="match status" value="1"/>
</dbReference>
<evidence type="ECO:0000259" key="3">
    <source>
        <dbReference type="Pfam" id="PF23357"/>
    </source>
</evidence>
<dbReference type="Pfam" id="PF09822">
    <property type="entry name" value="ABC_transp_aux"/>
    <property type="match status" value="1"/>
</dbReference>
<organism evidence="4 5">
    <name type="scientific">Capnocytophaga endodontalis</name>
    <dbReference type="NCBI Taxonomy" id="2708117"/>
    <lineage>
        <taxon>Bacteria</taxon>
        <taxon>Pseudomonadati</taxon>
        <taxon>Bacteroidota</taxon>
        <taxon>Flavobacteriia</taxon>
        <taxon>Flavobacteriales</taxon>
        <taxon>Flavobacteriaceae</taxon>
        <taxon>Capnocytophaga</taxon>
    </lineage>
</organism>
<name>A0A1Z4BPX5_9FLAO</name>
<dbReference type="InterPro" id="IPR019196">
    <property type="entry name" value="ABC_transp_unknown"/>
</dbReference>
<gene>
    <name evidence="4" type="primary">gldG</name>
    <name evidence="4" type="ORF">CBG49_09490</name>
</gene>
<keyword evidence="5" id="KW-1185">Reference proteome</keyword>
<accession>A0A1Z4BPX5</accession>
<feature type="transmembrane region" description="Helical" evidence="1">
    <location>
        <begin position="535"/>
        <end position="554"/>
    </location>
</feature>
<keyword evidence="1" id="KW-0812">Transmembrane</keyword>
<dbReference type="EMBL" id="CP022022">
    <property type="protein sequence ID" value="ASF43290.1"/>
    <property type="molecule type" value="Genomic_DNA"/>
</dbReference>
<dbReference type="NCBIfam" id="TIGR03521">
    <property type="entry name" value="GldG"/>
    <property type="match status" value="1"/>
</dbReference>
<keyword evidence="1" id="KW-0472">Membrane</keyword>